<gene>
    <name evidence="1" type="ORF">C8J48_1911</name>
</gene>
<dbReference type="Pfam" id="PF08968">
    <property type="entry name" value="DUF1885"/>
    <property type="match status" value="1"/>
</dbReference>
<dbReference type="Gene3D" id="1.20.5.850">
    <property type="entry name" value="Rbstp2229 protein"/>
    <property type="match status" value="1"/>
</dbReference>
<organism evidence="1 2">
    <name type="scientific">Desmospora activa DSM 45169</name>
    <dbReference type="NCBI Taxonomy" id="1121389"/>
    <lineage>
        <taxon>Bacteria</taxon>
        <taxon>Bacillati</taxon>
        <taxon>Bacillota</taxon>
        <taxon>Bacilli</taxon>
        <taxon>Bacillales</taxon>
        <taxon>Thermoactinomycetaceae</taxon>
        <taxon>Desmospora</taxon>
    </lineage>
</organism>
<name>A0A2T4ZBN8_9BACL</name>
<evidence type="ECO:0000313" key="1">
    <source>
        <dbReference type="EMBL" id="PTM59303.1"/>
    </source>
</evidence>
<dbReference type="RefSeq" id="WP_107726191.1">
    <property type="nucleotide sequence ID" value="NZ_PZZP01000001.1"/>
</dbReference>
<dbReference type="SUPFAM" id="SSF111171">
    <property type="entry name" value="Rbstp2229 protein"/>
    <property type="match status" value="1"/>
</dbReference>
<dbReference type="Gene3D" id="3.30.310.120">
    <property type="entry name" value="Rbstp2229 like protein"/>
    <property type="match status" value="1"/>
</dbReference>
<dbReference type="InterPro" id="IPR036294">
    <property type="entry name" value="Rbstp2229-like_sf"/>
</dbReference>
<sequence length="141" mass="15981">MGKSAWIYLVEGSTQQKVSLDDIEAAFNRYMEMTSHTGEQLGWKYADAAFPYTVAQKDENGTSFLLLTGRDTPLYKHLLVGVGQTQANGKDRHHIQLVLPTGSTHGDMAKANEFCRYLAKTFQGELHLFNGRVMYFYPRKL</sequence>
<protein>
    <submittedName>
        <fullName evidence="1">Uncharacterized protein DUF1885</fullName>
    </submittedName>
</protein>
<reference evidence="1 2" key="1">
    <citation type="submission" date="2018-04" db="EMBL/GenBank/DDBJ databases">
        <title>Genomic Encyclopedia of Archaeal and Bacterial Type Strains, Phase II (KMG-II): from individual species to whole genera.</title>
        <authorList>
            <person name="Goeker M."/>
        </authorList>
    </citation>
    <scope>NUCLEOTIDE SEQUENCE [LARGE SCALE GENOMIC DNA]</scope>
    <source>
        <strain evidence="1 2">DSM 45169</strain>
    </source>
</reference>
<keyword evidence="2" id="KW-1185">Reference proteome</keyword>
<comment type="caution">
    <text evidence="1">The sequence shown here is derived from an EMBL/GenBank/DDBJ whole genome shotgun (WGS) entry which is preliminary data.</text>
</comment>
<evidence type="ECO:0000313" key="2">
    <source>
        <dbReference type="Proteomes" id="UP000241639"/>
    </source>
</evidence>
<dbReference type="OrthoDB" id="2966171at2"/>
<accession>A0A2T4ZBN8</accession>
<dbReference type="EMBL" id="PZZP01000001">
    <property type="protein sequence ID" value="PTM59303.1"/>
    <property type="molecule type" value="Genomic_DNA"/>
</dbReference>
<dbReference type="AlphaFoldDB" id="A0A2T4ZBN8"/>
<proteinExistence type="predicted"/>
<dbReference type="Proteomes" id="UP000241639">
    <property type="component" value="Unassembled WGS sequence"/>
</dbReference>
<dbReference type="InterPro" id="IPR015062">
    <property type="entry name" value="DUF1885"/>
</dbReference>